<comment type="similarity">
    <text evidence="2">Belongs to the ustYa family.</text>
</comment>
<accession>A0A179IT43</accession>
<keyword evidence="3" id="KW-0472">Membrane</keyword>
<evidence type="ECO:0000256" key="1">
    <source>
        <dbReference type="ARBA" id="ARBA00004685"/>
    </source>
</evidence>
<dbReference type="PANTHER" id="PTHR33365">
    <property type="entry name" value="YALI0B05434P"/>
    <property type="match status" value="1"/>
</dbReference>
<dbReference type="EMBL" id="LUKN01000064">
    <property type="protein sequence ID" value="OAR05857.1"/>
    <property type="molecule type" value="Genomic_DNA"/>
</dbReference>
<sequence>MLSEDCRPSNEGRSAADAPLLQVSELATPLEKPAMGLWCKLLILSVVLNATLAVLLAFICLLPDPKYWQHGNSLDLRLYSPAYENVEDVPRVFKMAFLEDKSPYQGWPNDEKDQLWQDMYSKGMAIRIDEGSASRLINRTEHAPVAGMEDDYVVGLDVFHQLHCLNLLRQSIYPRRYNSSIVRQDGSIDFLAWAHLGKPKSRAFKPDKLIRKKLFLVHSFLANLSGLVDHCIEALRESLTCSVDVSVVPYRWHPDTKIAEPDIRSVHMCRNFTKIRDWAFDRFVPMTSKRMHVEGGLVVDYSDVGKNPEAVLAKNLADPEDWNKTVHDL</sequence>
<dbReference type="OMA" id="HMCRNFT"/>
<dbReference type="Pfam" id="PF11807">
    <property type="entry name" value="UstYa"/>
    <property type="match status" value="1"/>
</dbReference>
<comment type="caution">
    <text evidence="4">The sequence shown here is derived from an EMBL/GenBank/DDBJ whole genome shotgun (WGS) entry which is preliminary data.</text>
</comment>
<organism evidence="4 5">
    <name type="scientific">Cordyceps confragosa</name>
    <name type="common">Lecanicillium lecanii</name>
    <dbReference type="NCBI Taxonomy" id="2714763"/>
    <lineage>
        <taxon>Eukaryota</taxon>
        <taxon>Fungi</taxon>
        <taxon>Dikarya</taxon>
        <taxon>Ascomycota</taxon>
        <taxon>Pezizomycotina</taxon>
        <taxon>Sordariomycetes</taxon>
        <taxon>Hypocreomycetidae</taxon>
        <taxon>Hypocreales</taxon>
        <taxon>Cordycipitaceae</taxon>
        <taxon>Akanthomyces</taxon>
    </lineage>
</organism>
<evidence type="ECO:0000256" key="3">
    <source>
        <dbReference type="SAM" id="Phobius"/>
    </source>
</evidence>
<evidence type="ECO:0000256" key="2">
    <source>
        <dbReference type="ARBA" id="ARBA00035112"/>
    </source>
</evidence>
<name>A0A179IT43_CORDF</name>
<keyword evidence="5" id="KW-1185">Reference proteome</keyword>
<dbReference type="AlphaFoldDB" id="A0A179IT43"/>
<keyword evidence="3" id="KW-1133">Transmembrane helix</keyword>
<dbReference type="PANTHER" id="PTHR33365:SF4">
    <property type="entry name" value="CYCLOCHLOROTINE BIOSYNTHESIS PROTEIN O"/>
    <property type="match status" value="1"/>
</dbReference>
<dbReference type="GO" id="GO:0043386">
    <property type="term" value="P:mycotoxin biosynthetic process"/>
    <property type="evidence" value="ECO:0007669"/>
    <property type="project" value="InterPro"/>
</dbReference>
<evidence type="ECO:0008006" key="6">
    <source>
        <dbReference type="Google" id="ProtNLM"/>
    </source>
</evidence>
<dbReference type="InterPro" id="IPR021765">
    <property type="entry name" value="UstYa-like"/>
</dbReference>
<evidence type="ECO:0000313" key="5">
    <source>
        <dbReference type="Proteomes" id="UP000243081"/>
    </source>
</evidence>
<gene>
    <name evidence="4" type="ORF">LLEC1_07449</name>
</gene>
<dbReference type="OrthoDB" id="3687641at2759"/>
<protein>
    <recommendedName>
        <fullName evidence="6">DUF3328 domain-containing protein</fullName>
    </recommendedName>
</protein>
<evidence type="ECO:0000313" key="4">
    <source>
        <dbReference type="EMBL" id="OAR05857.1"/>
    </source>
</evidence>
<keyword evidence="3" id="KW-0812">Transmembrane</keyword>
<comment type="pathway">
    <text evidence="1">Mycotoxin biosynthesis.</text>
</comment>
<reference evidence="4 5" key="1">
    <citation type="submission" date="2016-03" db="EMBL/GenBank/DDBJ databases">
        <title>Fine-scale spatial genetic structure of a fungal parasite of coffee scale insects.</title>
        <authorList>
            <person name="Jackson D."/>
            <person name="Zemenick K.A."/>
            <person name="Malloure B."/>
            <person name="Quandt C.A."/>
            <person name="James T.Y."/>
        </authorList>
    </citation>
    <scope>NUCLEOTIDE SEQUENCE [LARGE SCALE GENOMIC DNA]</scope>
    <source>
        <strain evidence="4 5">UM487</strain>
    </source>
</reference>
<dbReference type="Proteomes" id="UP000243081">
    <property type="component" value="Unassembled WGS sequence"/>
</dbReference>
<proteinExistence type="inferred from homology"/>
<feature type="transmembrane region" description="Helical" evidence="3">
    <location>
        <begin position="41"/>
        <end position="62"/>
    </location>
</feature>